<evidence type="ECO:0000256" key="15">
    <source>
        <dbReference type="ARBA" id="ARBA00022989"/>
    </source>
</evidence>
<dbReference type="Pfam" id="PF07738">
    <property type="entry name" value="Sad1_UNC"/>
    <property type="match status" value="1"/>
</dbReference>
<feature type="compositionally biased region" description="Acidic residues" evidence="28">
    <location>
        <begin position="1305"/>
        <end position="1319"/>
    </location>
</feature>
<dbReference type="InterPro" id="IPR001401">
    <property type="entry name" value="Dynamin_GTPase"/>
</dbReference>
<keyword evidence="4" id="KW-0217">Developmental protein</keyword>
<comment type="function">
    <text evidence="23">Required for bone modeling during late embryogenesis. Regulates type I collagen synthesis in osteoblasts during their postnatal maturation.</text>
</comment>
<evidence type="ECO:0000256" key="8">
    <source>
        <dbReference type="ARBA" id="ARBA00022692"/>
    </source>
</evidence>
<feature type="compositionally biased region" description="Polar residues" evidence="28">
    <location>
        <begin position="987"/>
        <end position="999"/>
    </location>
</feature>
<dbReference type="InterPro" id="IPR012919">
    <property type="entry name" value="SUN_dom"/>
</dbReference>
<dbReference type="Gene3D" id="2.60.120.260">
    <property type="entry name" value="Galactose-binding domain-like"/>
    <property type="match status" value="1"/>
</dbReference>
<dbReference type="SMART" id="SM00302">
    <property type="entry name" value="GED"/>
    <property type="match status" value="1"/>
</dbReference>
<evidence type="ECO:0000256" key="7">
    <source>
        <dbReference type="ARBA" id="ARBA00022583"/>
    </source>
</evidence>
<feature type="compositionally biased region" description="Polar residues" evidence="28">
    <location>
        <begin position="1741"/>
        <end position="1759"/>
    </location>
</feature>
<dbReference type="InterPro" id="IPR027417">
    <property type="entry name" value="P-loop_NTPase"/>
</dbReference>
<dbReference type="GO" id="GO:0005886">
    <property type="term" value="C:plasma membrane"/>
    <property type="evidence" value="ECO:0007669"/>
    <property type="project" value="TreeGrafter"/>
</dbReference>
<keyword evidence="19" id="KW-0505">Motor protein</keyword>
<evidence type="ECO:0000256" key="2">
    <source>
        <dbReference type="ARBA" id="ARBA00011980"/>
    </source>
</evidence>
<feature type="compositionally biased region" description="Basic and acidic residues" evidence="28">
    <location>
        <begin position="1074"/>
        <end position="1086"/>
    </location>
</feature>
<evidence type="ECO:0000256" key="4">
    <source>
        <dbReference type="ARBA" id="ARBA00022473"/>
    </source>
</evidence>
<dbReference type="InterPro" id="IPR003130">
    <property type="entry name" value="GED"/>
</dbReference>
<keyword evidence="13" id="KW-0256">Endoplasmic reticulum</keyword>
<evidence type="ECO:0000259" key="29">
    <source>
        <dbReference type="PROSITE" id="PS50003"/>
    </source>
</evidence>
<dbReference type="PROSITE" id="PS50003">
    <property type="entry name" value="PH_DOMAIN"/>
    <property type="match status" value="1"/>
</dbReference>
<dbReference type="InterPro" id="IPR020850">
    <property type="entry name" value="GED_dom"/>
</dbReference>
<feature type="compositionally biased region" description="Basic and acidic residues" evidence="28">
    <location>
        <begin position="1644"/>
        <end position="1657"/>
    </location>
</feature>
<dbReference type="InterPro" id="IPR000375">
    <property type="entry name" value="Dynamin_stalk"/>
</dbReference>
<feature type="compositionally biased region" description="Pro residues" evidence="28">
    <location>
        <begin position="1676"/>
        <end position="1688"/>
    </location>
</feature>
<dbReference type="GO" id="GO:0030867">
    <property type="term" value="C:rough endoplasmic reticulum membrane"/>
    <property type="evidence" value="ECO:0007669"/>
    <property type="project" value="UniProtKB-SubCell"/>
</dbReference>
<evidence type="ECO:0000259" key="30">
    <source>
        <dbReference type="PROSITE" id="PS51388"/>
    </source>
</evidence>
<evidence type="ECO:0000256" key="28">
    <source>
        <dbReference type="SAM" id="MobiDB-lite"/>
    </source>
</evidence>
<evidence type="ECO:0000256" key="23">
    <source>
        <dbReference type="ARBA" id="ARBA00055064"/>
    </source>
</evidence>
<dbReference type="GO" id="GO:0031623">
    <property type="term" value="P:receptor internalization"/>
    <property type="evidence" value="ECO:0007669"/>
    <property type="project" value="TreeGrafter"/>
</dbReference>
<dbReference type="CDD" id="cd01256">
    <property type="entry name" value="PH_dynamin"/>
    <property type="match status" value="1"/>
</dbReference>
<keyword evidence="12" id="KW-0378">Hydrolase</keyword>
<evidence type="ECO:0000256" key="14">
    <source>
        <dbReference type="ARBA" id="ARBA00022855"/>
    </source>
</evidence>
<feature type="compositionally biased region" description="Polar residues" evidence="28">
    <location>
        <begin position="1409"/>
        <end position="1419"/>
    </location>
</feature>
<feature type="compositionally biased region" description="Basic and acidic residues" evidence="28">
    <location>
        <begin position="933"/>
        <end position="942"/>
    </location>
</feature>
<name>A0AAD6FJW1_9TELE</name>
<feature type="region of interest" description="Disordered" evidence="28">
    <location>
        <begin position="1722"/>
        <end position="1759"/>
    </location>
</feature>
<feature type="region of interest" description="Disordered" evidence="28">
    <location>
        <begin position="1305"/>
        <end position="1330"/>
    </location>
</feature>
<feature type="compositionally biased region" description="Basic and acidic residues" evidence="28">
    <location>
        <begin position="876"/>
        <end position="885"/>
    </location>
</feature>
<feature type="region of interest" description="Disordered" evidence="28">
    <location>
        <begin position="1518"/>
        <end position="1692"/>
    </location>
</feature>
<evidence type="ECO:0000256" key="24">
    <source>
        <dbReference type="ARBA" id="ARBA00067685"/>
    </source>
</evidence>
<keyword evidence="15" id="KW-1133">Transmembrane helix</keyword>
<reference evidence="33" key="1">
    <citation type="submission" date="2022-11" db="EMBL/GenBank/DDBJ databases">
        <title>Chromosome-level genome of Pogonophryne albipinna.</title>
        <authorList>
            <person name="Jo E."/>
        </authorList>
    </citation>
    <scope>NUCLEOTIDE SEQUENCE</scope>
    <source>
        <strain evidence="33">SGF0006</strain>
        <tissue evidence="33">Muscle</tissue>
    </source>
</reference>
<dbReference type="GO" id="GO:0005525">
    <property type="term" value="F:GTP binding"/>
    <property type="evidence" value="ECO:0007669"/>
    <property type="project" value="UniProtKB-KW"/>
</dbReference>
<evidence type="ECO:0000256" key="26">
    <source>
        <dbReference type="ARBA" id="ARBA00081911"/>
    </source>
</evidence>
<evidence type="ECO:0000256" key="19">
    <source>
        <dbReference type="ARBA" id="ARBA00023175"/>
    </source>
</evidence>
<dbReference type="EMBL" id="JAPTMU010000010">
    <property type="protein sequence ID" value="KAJ4936762.1"/>
    <property type="molecule type" value="Genomic_DNA"/>
</dbReference>
<feature type="compositionally biased region" description="Polar residues" evidence="28">
    <location>
        <begin position="1518"/>
        <end position="1529"/>
    </location>
</feature>
<feature type="region of interest" description="Disordered" evidence="28">
    <location>
        <begin position="1445"/>
        <end position="1466"/>
    </location>
</feature>
<sequence length="2063" mass="228679">MGNRGMEDLIPLVNKLQDAFSYIGQACNLDLPQIAVVGGQSAGKSSVLENFVGRDFLPRGSGIVTRRPLVLQLISATAEWAEFLHCKGKKFTDFDEVRQEIEAETDRAVGANKGISPIPINLRVYSPHVLNLTLIDLPGITKVPVGDQPVDIEQQIRDMIMQFITKESCLILAVTPANSDLANSDALKLAKDVDPQGYIGVVNRSQKDIDGKKDIKAALEAERKFFLSHPAYRHMAEKMGTPRLQRVLNEQLTNHIRDTLPAFRSKLQSQLLALDKEAEEYRGYRPDDPSRKTKQLLQMVQQFSVDFEKRIEGSGDQVDTVELSGGAKINRIFHERFPFELVKMECDEKEMRREISYAIKNIHGIRTGLFTPDMAFEAIVKKQVMQLKGPCVKCVDMVIQELINTVRQCSNKLECFPMLQEETERIVTTHIRDREGRAKDQVLLLIDIQLSYINTNHEDFIGFANAQQRTSQSNKSQSSAVNQASSPPASGLIVRVSSLTVYSLTPPPPTSVRRLQGVIRKGWLTINNISIMKGGAKEYWFVLTAESLSWFKDDEALAASVPPAKRTVKNDCILTHTEKEKKYMLPLDNLKVRDVEKSFLSSKHIFCIFNTESRNVYKDNRTLELACDSQEDVDSWKSSLLRAGVYPEKVMAVESETTAATENFSMDPQLERKVETIRNLVDSYMAIVNKCIRDLMPKTIMHLMINNVKDFINAELLAQLYSAGDQNTLMDESQEQAQRRDEVLRTHQALKEALAIIGDISTTTFTVPMPPPVDNSWVGGAGGRSRSPPSSPTSSRRMSSGQRPAPRGAPPPPNRPGPLGPFNNTAESPQAPSRPNRAPPSIPRYPSCYVGCTETQQEAQRPVSSQDLSSEEESGEEIHHHKAEESLIFPAQSLSDNEKWMEDDRQKEDETAQEVDGKQYLEAFGEEELTADGEWKHEKDISLPETEPEQISENPPPETSATQDQDSAPPLAPSDPGSDITAEPEDNSNILNLQESTPYSVSAEVADVAAPDVVDSDPPPADCEEVEEKKEGEGDNPYDNESSPPIVLENTSNVHTAGTKTHTDQALSPPAAHGTEHLETNTSHELEEQDPSPPAITGTDSSASSKDPEDIPTFDEWSRKMMEMENGKTRSTHTSNNGAPPVVKKVQKNFNNYASVECGAKILGSNPEAKSTSAILKENMDMYMLNPCSNKIWFIIELCEPIQVKQLDIANFELFSSTPKDFLVSISDRYPTNKWLKLGTFHARDERTVQSFPLDEHLYAKYVKMFTKYIKVELVSHFGSEHFCPLSLIRVFGTSMVEEYEEIADPAERPDDQDDDLDDPAGHTPGEVELSNNLIGSAKDVILNMVNNIAVNVLGGGQEMQGNISSLEVNTTEPSPILETTSQTTDLTIVPQSEVEDILPDPDSPATEAPSSETPTAETIEQELPPVEGNIIVALEKNAEEHISSTITLLDKEEEPDEEKEKKDERQQEIQIYCSLLSSCSCTASLQEYLHQQCGALLSRKRKCQTVNRKQVIPPIQTPSWQLPLSPSASPEPHIEEHQPHEEEQASEQESESGAETPGTDEESHQECTSEPPLLESSQTSILPTVVDSSPAKPTPIVETPQTSSEEPEKSQDALDEEKIEPSDSLTSSIFVKPSMDDASVALTEEKSDVEASKTEIEAPIETQDTTDESQVLQPVPSPHLDPDPPIVPEGGDIEAQDSVIELEPSSSHIVVTETKLEDFAEDFSSSSSGGKPATSDIYAETSNGTEPNGSPVHGSSQKESVFMRLNNRIKALEMNMSLSGRYLEQLSQRYRKQMDEMQKAFNQTVIKLQNTSRIAEEQDQRQTDSIQVLQGQLENVTQLVLNLSVRVSQLQSDVSDSYTFCCPERPFSSCGETGLKRSASYPLIQSLIAEGPDMLHAGETPSLCPANRKRRRRKMKPLEKVETLKPSFHAATERCNGAVVCNGVPVSTHPIPFTKRLLQPMFRDSPSEGSSEGSSHSDDPSFCGITTACNRICDGLPQPRTRAEKRALRRGRPKPSCAVVDLIQVPRRADEMPISTIHDLMKRHTEQRSGTYGVNVPLSGPV</sequence>
<dbReference type="PROSITE" id="PS51469">
    <property type="entry name" value="SUN"/>
    <property type="match status" value="1"/>
</dbReference>
<keyword evidence="14" id="KW-0892">Osteogenesis</keyword>
<evidence type="ECO:0000256" key="6">
    <source>
        <dbReference type="ARBA" id="ARBA00022553"/>
    </source>
</evidence>
<evidence type="ECO:0000256" key="1">
    <source>
        <dbReference type="ARBA" id="ARBA00004496"/>
    </source>
</evidence>
<accession>A0AAD6FJW1</accession>
<dbReference type="Pfam" id="PF01031">
    <property type="entry name" value="Dynamin_M"/>
    <property type="match status" value="1"/>
</dbReference>
<dbReference type="CDD" id="cd08771">
    <property type="entry name" value="DLP_1"/>
    <property type="match status" value="1"/>
</dbReference>
<comment type="subcellular location">
    <subcellularLocation>
        <location evidence="1">Cytoplasm</location>
    </subcellularLocation>
    <subcellularLocation>
        <location evidence="22">Rough endoplasmic reticulum membrane</location>
        <topology evidence="22">Single-pass type I membrane protein</topology>
    </subcellularLocation>
</comment>
<evidence type="ECO:0000313" key="34">
    <source>
        <dbReference type="Proteomes" id="UP001219934"/>
    </source>
</evidence>
<dbReference type="PRINTS" id="PR00195">
    <property type="entry name" value="DYNAMIN"/>
</dbReference>
<feature type="compositionally biased region" description="Basic and acidic residues" evidence="28">
    <location>
        <begin position="1533"/>
        <end position="1544"/>
    </location>
</feature>
<dbReference type="InterPro" id="IPR011993">
    <property type="entry name" value="PH-like_dom_sf"/>
</dbReference>
<evidence type="ECO:0000256" key="10">
    <source>
        <dbReference type="ARBA" id="ARBA00022729"/>
    </source>
</evidence>
<feature type="domain" description="Dynamin-type G" evidence="32">
    <location>
        <begin position="28"/>
        <end position="280"/>
    </location>
</feature>
<keyword evidence="18" id="KW-0472">Membrane</keyword>
<dbReference type="InterPro" id="IPR019762">
    <property type="entry name" value="Dynamin_GTPase_CS"/>
</dbReference>
<evidence type="ECO:0000256" key="9">
    <source>
        <dbReference type="ARBA" id="ARBA00022701"/>
    </source>
</evidence>
<dbReference type="GO" id="GO:0008017">
    <property type="term" value="F:microtubule binding"/>
    <property type="evidence" value="ECO:0007669"/>
    <property type="project" value="TreeGrafter"/>
</dbReference>
<evidence type="ECO:0000256" key="3">
    <source>
        <dbReference type="ARBA" id="ARBA00015210"/>
    </source>
</evidence>
<keyword evidence="16" id="KW-0175">Coiled coil</keyword>
<dbReference type="Gene3D" id="1.20.120.1240">
    <property type="entry name" value="Dynamin, middle domain"/>
    <property type="match status" value="2"/>
</dbReference>
<feature type="domain" description="PH" evidence="29">
    <location>
        <begin position="517"/>
        <end position="645"/>
    </location>
</feature>
<dbReference type="GO" id="GO:0016185">
    <property type="term" value="P:synaptic vesicle budding from presynaptic endocytic zone membrane"/>
    <property type="evidence" value="ECO:0007669"/>
    <property type="project" value="TreeGrafter"/>
</dbReference>
<comment type="similarity">
    <text evidence="27">Belongs to the TRAFAC class dynamin-like GTPase superfamily. Dynamin/Fzo/YdjA family.</text>
</comment>
<evidence type="ECO:0000256" key="27">
    <source>
        <dbReference type="RuleBase" id="RU003932"/>
    </source>
</evidence>
<evidence type="ECO:0000313" key="33">
    <source>
        <dbReference type="EMBL" id="KAJ4936762.1"/>
    </source>
</evidence>
<keyword evidence="6" id="KW-0597">Phosphoprotein</keyword>
<proteinExistence type="inferred from homology"/>
<dbReference type="PROSITE" id="PS51718">
    <property type="entry name" value="G_DYNAMIN_2"/>
    <property type="match status" value="1"/>
</dbReference>
<evidence type="ECO:0000256" key="12">
    <source>
        <dbReference type="ARBA" id="ARBA00022801"/>
    </source>
</evidence>
<feature type="domain" description="GED" evidence="30">
    <location>
        <begin position="674"/>
        <end position="765"/>
    </location>
</feature>
<dbReference type="PROSITE" id="PS51388">
    <property type="entry name" value="GED"/>
    <property type="match status" value="1"/>
</dbReference>
<organism evidence="33 34">
    <name type="scientific">Pogonophryne albipinna</name>
    <dbReference type="NCBI Taxonomy" id="1090488"/>
    <lineage>
        <taxon>Eukaryota</taxon>
        <taxon>Metazoa</taxon>
        <taxon>Chordata</taxon>
        <taxon>Craniata</taxon>
        <taxon>Vertebrata</taxon>
        <taxon>Euteleostomi</taxon>
        <taxon>Actinopterygii</taxon>
        <taxon>Neopterygii</taxon>
        <taxon>Teleostei</taxon>
        <taxon>Neoteleostei</taxon>
        <taxon>Acanthomorphata</taxon>
        <taxon>Eupercaria</taxon>
        <taxon>Perciformes</taxon>
        <taxon>Notothenioidei</taxon>
        <taxon>Pogonophryne</taxon>
    </lineage>
</organism>
<evidence type="ECO:0000259" key="31">
    <source>
        <dbReference type="PROSITE" id="PS51469"/>
    </source>
</evidence>
<feature type="domain" description="SUN" evidence="31">
    <location>
        <begin position="1126"/>
        <end position="1296"/>
    </location>
</feature>
<comment type="caution">
    <text evidence="33">The sequence shown here is derived from an EMBL/GenBank/DDBJ whole genome shotgun (WGS) entry which is preliminary data.</text>
</comment>
<evidence type="ECO:0000256" key="20">
    <source>
        <dbReference type="ARBA" id="ARBA00023180"/>
    </source>
</evidence>
<feature type="compositionally biased region" description="Pro residues" evidence="28">
    <location>
        <begin position="807"/>
        <end position="819"/>
    </location>
</feature>
<dbReference type="EC" id="3.6.5.5" evidence="2"/>
<dbReference type="Gene3D" id="3.40.50.300">
    <property type="entry name" value="P-loop containing nucleotide triphosphate hydrolases"/>
    <property type="match status" value="1"/>
</dbReference>
<feature type="compositionally biased region" description="Polar residues" evidence="28">
    <location>
        <begin position="853"/>
        <end position="863"/>
    </location>
</feature>
<evidence type="ECO:0000256" key="11">
    <source>
        <dbReference type="ARBA" id="ARBA00022741"/>
    </source>
</evidence>
<dbReference type="FunFam" id="2.60.120.260:FF:000024">
    <property type="entry name" value="SUN domain containing ossification factor"/>
    <property type="match status" value="1"/>
</dbReference>
<dbReference type="SUPFAM" id="SSF52540">
    <property type="entry name" value="P-loop containing nucleoside triphosphate hydrolases"/>
    <property type="match status" value="1"/>
</dbReference>
<evidence type="ECO:0000256" key="21">
    <source>
        <dbReference type="ARBA" id="ARBA00031810"/>
    </source>
</evidence>
<dbReference type="Pfam" id="PF00169">
    <property type="entry name" value="PH"/>
    <property type="match status" value="1"/>
</dbReference>
<evidence type="ECO:0000256" key="17">
    <source>
        <dbReference type="ARBA" id="ARBA00023134"/>
    </source>
</evidence>
<protein>
    <recommendedName>
        <fullName evidence="3">Interferon-induced GTP-binding protein Mx</fullName>
        <ecNumber evidence="2">3.6.5.5</ecNumber>
    </recommendedName>
    <alternativeName>
        <fullName evidence="21">Interferon-inducible Mx protein</fullName>
    </alternativeName>
    <alternativeName>
        <fullName evidence="26">Membrane protein CH1</fullName>
    </alternativeName>
    <alternativeName>
        <fullName evidence="24">SUN domain-containing ossification factor</fullName>
    </alternativeName>
    <alternativeName>
        <fullName evidence="25">SUN-like protein 1</fullName>
    </alternativeName>
</protein>
<evidence type="ECO:0000256" key="25">
    <source>
        <dbReference type="ARBA" id="ARBA00075366"/>
    </source>
</evidence>
<dbReference type="InterPro" id="IPR030381">
    <property type="entry name" value="G_DYNAMIN_dom"/>
</dbReference>
<feature type="compositionally biased region" description="Low complexity" evidence="28">
    <location>
        <begin position="784"/>
        <end position="806"/>
    </location>
</feature>
<feature type="compositionally biased region" description="Basic and acidic residues" evidence="28">
    <location>
        <begin position="896"/>
        <end position="919"/>
    </location>
</feature>
<dbReference type="InterPro" id="IPR022812">
    <property type="entry name" value="Dynamin"/>
</dbReference>
<dbReference type="PANTHER" id="PTHR11566">
    <property type="entry name" value="DYNAMIN"/>
    <property type="match status" value="1"/>
</dbReference>
<evidence type="ECO:0000259" key="32">
    <source>
        <dbReference type="PROSITE" id="PS51718"/>
    </source>
</evidence>
<feature type="compositionally biased region" description="Polar residues" evidence="28">
    <location>
        <begin position="1039"/>
        <end position="1066"/>
    </location>
</feature>
<evidence type="ECO:0000256" key="22">
    <source>
        <dbReference type="ARBA" id="ARBA00034697"/>
    </source>
</evidence>
<keyword evidence="7" id="KW-0254">Endocytosis</keyword>
<feature type="compositionally biased region" description="Low complexity" evidence="28">
    <location>
        <begin position="1000"/>
        <end position="1013"/>
    </location>
</feature>
<evidence type="ECO:0000256" key="5">
    <source>
        <dbReference type="ARBA" id="ARBA00022490"/>
    </source>
</evidence>
<keyword evidence="20" id="KW-0325">Glycoprotein</keyword>
<gene>
    <name evidence="33" type="ORF">JOQ06_001348</name>
</gene>
<dbReference type="Gene3D" id="2.30.29.30">
    <property type="entry name" value="Pleckstrin-homology domain (PH domain)/Phosphotyrosine-binding domain (PTB)"/>
    <property type="match status" value="1"/>
</dbReference>
<dbReference type="GO" id="GO:0001503">
    <property type="term" value="P:ossification"/>
    <property type="evidence" value="ECO:0007669"/>
    <property type="project" value="UniProtKB-KW"/>
</dbReference>
<keyword evidence="34" id="KW-1185">Reference proteome</keyword>
<dbReference type="PANTHER" id="PTHR11566:SF54">
    <property type="entry name" value="DYNAMIN-3"/>
    <property type="match status" value="1"/>
</dbReference>
<feature type="region of interest" description="Disordered" evidence="28">
    <location>
        <begin position="763"/>
        <end position="1113"/>
    </location>
</feature>
<dbReference type="PROSITE" id="PS00410">
    <property type="entry name" value="G_DYNAMIN_1"/>
    <property type="match status" value="1"/>
</dbReference>
<dbReference type="SMART" id="SM00233">
    <property type="entry name" value="PH"/>
    <property type="match status" value="1"/>
</dbReference>
<dbReference type="InterPro" id="IPR001849">
    <property type="entry name" value="PH_domain"/>
</dbReference>
<dbReference type="GO" id="GO:0005874">
    <property type="term" value="C:microtubule"/>
    <property type="evidence" value="ECO:0007669"/>
    <property type="project" value="UniProtKB-KW"/>
</dbReference>
<evidence type="ECO:0000256" key="13">
    <source>
        <dbReference type="ARBA" id="ARBA00022824"/>
    </source>
</evidence>
<keyword evidence="11 27" id="KW-0547">Nucleotide-binding</keyword>
<dbReference type="Pfam" id="PF02212">
    <property type="entry name" value="GED"/>
    <property type="match status" value="1"/>
</dbReference>
<dbReference type="Proteomes" id="UP001219934">
    <property type="component" value="Unassembled WGS sequence"/>
</dbReference>
<dbReference type="GO" id="GO:0098793">
    <property type="term" value="C:presynapse"/>
    <property type="evidence" value="ECO:0007669"/>
    <property type="project" value="GOC"/>
</dbReference>
<evidence type="ECO:0000256" key="16">
    <source>
        <dbReference type="ARBA" id="ARBA00023054"/>
    </source>
</evidence>
<keyword evidence="10" id="KW-0732">Signal</keyword>
<keyword evidence="9" id="KW-0493">Microtubule</keyword>
<dbReference type="SUPFAM" id="SSF50729">
    <property type="entry name" value="PH domain-like"/>
    <property type="match status" value="1"/>
</dbReference>
<keyword evidence="8" id="KW-0812">Transmembrane</keyword>
<feature type="region of interest" description="Disordered" evidence="28">
    <location>
        <begin position="1395"/>
        <end position="1419"/>
    </location>
</feature>
<keyword evidence="17 27" id="KW-0342">GTP-binding</keyword>
<dbReference type="GO" id="GO:0003924">
    <property type="term" value="F:GTPase activity"/>
    <property type="evidence" value="ECO:0007669"/>
    <property type="project" value="InterPro"/>
</dbReference>
<feature type="compositionally biased region" description="Polar residues" evidence="28">
    <location>
        <begin position="949"/>
        <end position="966"/>
    </location>
</feature>
<evidence type="ECO:0000256" key="18">
    <source>
        <dbReference type="ARBA" id="ARBA00023136"/>
    </source>
</evidence>
<keyword evidence="5" id="KW-0963">Cytoplasm</keyword>
<dbReference type="SMART" id="SM00053">
    <property type="entry name" value="DYNc"/>
    <property type="match status" value="1"/>
</dbReference>